<protein>
    <submittedName>
        <fullName evidence="7">Cytochrome c</fullName>
    </submittedName>
</protein>
<dbReference type="AlphaFoldDB" id="A0AAE2SC91"/>
<dbReference type="PANTHER" id="PTHR35008:SF4">
    <property type="entry name" value="BLL4482 PROTEIN"/>
    <property type="match status" value="1"/>
</dbReference>
<dbReference type="InterPro" id="IPR036909">
    <property type="entry name" value="Cyt_c-like_dom_sf"/>
</dbReference>
<evidence type="ECO:0000256" key="5">
    <source>
        <dbReference type="SAM" id="SignalP"/>
    </source>
</evidence>
<evidence type="ECO:0000313" key="7">
    <source>
        <dbReference type="EMBL" id="MBK1854372.1"/>
    </source>
</evidence>
<evidence type="ECO:0000256" key="4">
    <source>
        <dbReference type="PROSITE-ProRule" id="PRU00433"/>
    </source>
</evidence>
<evidence type="ECO:0000256" key="3">
    <source>
        <dbReference type="ARBA" id="ARBA00023004"/>
    </source>
</evidence>
<dbReference type="Proteomes" id="UP000634206">
    <property type="component" value="Unassembled WGS sequence"/>
</dbReference>
<dbReference type="Pfam" id="PF00034">
    <property type="entry name" value="Cytochrom_C"/>
    <property type="match status" value="1"/>
</dbReference>
<dbReference type="Gene3D" id="1.10.760.10">
    <property type="entry name" value="Cytochrome c-like domain"/>
    <property type="match status" value="1"/>
</dbReference>
<feature type="chain" id="PRO_5042209855" evidence="5">
    <location>
        <begin position="21"/>
        <end position="148"/>
    </location>
</feature>
<feature type="signal peptide" evidence="5">
    <location>
        <begin position="1"/>
        <end position="20"/>
    </location>
</feature>
<dbReference type="SUPFAM" id="SSF46626">
    <property type="entry name" value="Cytochrome c"/>
    <property type="match status" value="1"/>
</dbReference>
<evidence type="ECO:0000256" key="2">
    <source>
        <dbReference type="ARBA" id="ARBA00022723"/>
    </source>
</evidence>
<feature type="domain" description="Cytochrome c" evidence="6">
    <location>
        <begin position="21"/>
        <end position="111"/>
    </location>
</feature>
<keyword evidence="3 4" id="KW-0408">Iron</keyword>
<keyword evidence="1 4" id="KW-0349">Heme</keyword>
<dbReference type="InterPro" id="IPR051459">
    <property type="entry name" value="Cytochrome_c-type_DH"/>
</dbReference>
<comment type="caution">
    <text evidence="7">The sequence shown here is derived from an EMBL/GenBank/DDBJ whole genome shotgun (WGS) entry which is preliminary data.</text>
</comment>
<dbReference type="RefSeq" id="WP_309488979.1">
    <property type="nucleotide sequence ID" value="NZ_JAENIG010000003.1"/>
</dbReference>
<keyword evidence="5" id="KW-0732">Signal</keyword>
<gene>
    <name evidence="7" type="ORF">JIN83_05350</name>
</gene>
<dbReference type="PANTHER" id="PTHR35008">
    <property type="entry name" value="BLL4482 PROTEIN-RELATED"/>
    <property type="match status" value="1"/>
</dbReference>
<dbReference type="GO" id="GO:0046872">
    <property type="term" value="F:metal ion binding"/>
    <property type="evidence" value="ECO:0007669"/>
    <property type="project" value="UniProtKB-KW"/>
</dbReference>
<sequence length="148" mass="15498">MKNLIITSLIAGLGIASATAEENADGKAAYMTCSACHSADGKGLPIGDKKMAPSLAGSKIVTGDPAVLALVVLKGIKKEGTDYIGAMAPLEGVYADDKKLADVLTYVRQSFGNSAEAVTPEDAAKFRAQWKDEKEPVTRAKLGELEKK</sequence>
<accession>A0AAE2SC91</accession>
<proteinExistence type="predicted"/>
<evidence type="ECO:0000256" key="1">
    <source>
        <dbReference type="ARBA" id="ARBA00022617"/>
    </source>
</evidence>
<evidence type="ECO:0000313" key="8">
    <source>
        <dbReference type="Proteomes" id="UP000634206"/>
    </source>
</evidence>
<keyword evidence="2 4" id="KW-0479">Metal-binding</keyword>
<dbReference type="GO" id="GO:0009055">
    <property type="term" value="F:electron transfer activity"/>
    <property type="evidence" value="ECO:0007669"/>
    <property type="project" value="InterPro"/>
</dbReference>
<reference evidence="7" key="1">
    <citation type="submission" date="2021-01" db="EMBL/GenBank/DDBJ databases">
        <title>Modified the classification status of verrucomicrobia.</title>
        <authorList>
            <person name="Feng X."/>
        </authorList>
    </citation>
    <scope>NUCLEOTIDE SEQUENCE</scope>
    <source>
        <strain evidence="7">5K15</strain>
    </source>
</reference>
<dbReference type="EMBL" id="JAENIG010000003">
    <property type="protein sequence ID" value="MBK1854372.1"/>
    <property type="molecule type" value="Genomic_DNA"/>
</dbReference>
<name>A0AAE2SC91_9BACT</name>
<dbReference type="InterPro" id="IPR009056">
    <property type="entry name" value="Cyt_c-like_dom"/>
</dbReference>
<evidence type="ECO:0000259" key="6">
    <source>
        <dbReference type="PROSITE" id="PS51007"/>
    </source>
</evidence>
<keyword evidence="8" id="KW-1185">Reference proteome</keyword>
<organism evidence="7 8">
    <name type="scientific">Oceaniferula flava</name>
    <dbReference type="NCBI Taxonomy" id="2800421"/>
    <lineage>
        <taxon>Bacteria</taxon>
        <taxon>Pseudomonadati</taxon>
        <taxon>Verrucomicrobiota</taxon>
        <taxon>Verrucomicrobiia</taxon>
        <taxon>Verrucomicrobiales</taxon>
        <taxon>Verrucomicrobiaceae</taxon>
        <taxon>Oceaniferula</taxon>
    </lineage>
</organism>
<dbReference type="GO" id="GO:0020037">
    <property type="term" value="F:heme binding"/>
    <property type="evidence" value="ECO:0007669"/>
    <property type="project" value="InterPro"/>
</dbReference>
<dbReference type="PROSITE" id="PS51007">
    <property type="entry name" value="CYTC"/>
    <property type="match status" value="1"/>
</dbReference>